<dbReference type="PANTHER" id="PTHR11709">
    <property type="entry name" value="MULTI-COPPER OXIDASE"/>
    <property type="match status" value="1"/>
</dbReference>
<dbReference type="SUPFAM" id="SSF49503">
    <property type="entry name" value="Cupredoxins"/>
    <property type="match status" value="3"/>
</dbReference>
<proteinExistence type="inferred from homology"/>
<feature type="chain" id="PRO_5035948439" evidence="5">
    <location>
        <begin position="21"/>
        <end position="594"/>
    </location>
</feature>
<dbReference type="SMR" id="A0A8R2QYU0"/>
<dbReference type="InterPro" id="IPR045087">
    <property type="entry name" value="Cu-oxidase_fam"/>
</dbReference>
<evidence type="ECO:0000313" key="10">
    <source>
        <dbReference type="Proteomes" id="UP000005204"/>
    </source>
</evidence>
<keyword evidence="4" id="KW-0186">Copper</keyword>
<protein>
    <submittedName>
        <fullName evidence="9">Uncharacterized protein</fullName>
    </submittedName>
</protein>
<evidence type="ECO:0000256" key="3">
    <source>
        <dbReference type="ARBA" id="ARBA00023002"/>
    </source>
</evidence>
<feature type="domain" description="Plastocyanin-like" evidence="6">
    <location>
        <begin position="214"/>
        <end position="309"/>
    </location>
</feature>
<dbReference type="GeneID" id="101739043"/>
<dbReference type="Pfam" id="PF00394">
    <property type="entry name" value="Cu-oxidase"/>
    <property type="match status" value="1"/>
</dbReference>
<dbReference type="InterPro" id="IPR011707">
    <property type="entry name" value="Cu-oxidase-like_N"/>
</dbReference>
<dbReference type="InterPro" id="IPR011706">
    <property type="entry name" value="Cu-oxidase_C"/>
</dbReference>
<dbReference type="Gene3D" id="2.60.40.420">
    <property type="entry name" value="Cupredoxins - blue copper proteins"/>
    <property type="match status" value="3"/>
</dbReference>
<dbReference type="EnsemblMetazoa" id="XM_038013445.1">
    <property type="protein sequence ID" value="XP_037869373.1"/>
    <property type="gene ID" value="LOC101739043"/>
</dbReference>
<keyword evidence="5" id="KW-0732">Signal</keyword>
<accession>A0A8R2QYU0</accession>
<dbReference type="GO" id="GO:0005886">
    <property type="term" value="C:plasma membrane"/>
    <property type="evidence" value="ECO:0007669"/>
    <property type="project" value="TreeGrafter"/>
</dbReference>
<feature type="domain" description="Plastocyanin-like" evidence="8">
    <location>
        <begin position="73"/>
        <end position="176"/>
    </location>
</feature>
<dbReference type="FunFam" id="2.60.40.420:FF:000045">
    <property type="entry name" value="Laccase 2"/>
    <property type="match status" value="1"/>
</dbReference>
<feature type="domain" description="Plastocyanin-like" evidence="7">
    <location>
        <begin position="450"/>
        <end position="553"/>
    </location>
</feature>
<reference evidence="10" key="1">
    <citation type="journal article" date="2008" name="Insect Biochem. Mol. Biol.">
        <title>The genome of a lepidopteran model insect, the silkworm Bombyx mori.</title>
        <authorList>
            <consortium name="International Silkworm Genome Consortium"/>
        </authorList>
    </citation>
    <scope>NUCLEOTIDE SEQUENCE [LARGE SCALE GENOMIC DNA]</scope>
    <source>
        <strain evidence="10">p50T</strain>
    </source>
</reference>
<keyword evidence="10" id="KW-1185">Reference proteome</keyword>
<evidence type="ECO:0000313" key="9">
    <source>
        <dbReference type="EnsemblMetazoa" id="XP_037869373.1"/>
    </source>
</evidence>
<keyword evidence="3" id="KW-0560">Oxidoreductase</keyword>
<keyword evidence="2" id="KW-0479">Metal-binding</keyword>
<comment type="similarity">
    <text evidence="1">Belongs to the multicopper oxidase family.</text>
</comment>
<evidence type="ECO:0000259" key="8">
    <source>
        <dbReference type="Pfam" id="PF07732"/>
    </source>
</evidence>
<organism evidence="9 10">
    <name type="scientific">Bombyx mori</name>
    <name type="common">Silk moth</name>
    <dbReference type="NCBI Taxonomy" id="7091"/>
    <lineage>
        <taxon>Eukaryota</taxon>
        <taxon>Metazoa</taxon>
        <taxon>Ecdysozoa</taxon>
        <taxon>Arthropoda</taxon>
        <taxon>Hexapoda</taxon>
        <taxon>Insecta</taxon>
        <taxon>Pterygota</taxon>
        <taxon>Neoptera</taxon>
        <taxon>Endopterygota</taxon>
        <taxon>Lepidoptera</taxon>
        <taxon>Glossata</taxon>
        <taxon>Ditrysia</taxon>
        <taxon>Bombycoidea</taxon>
        <taxon>Bombycidae</taxon>
        <taxon>Bombycinae</taxon>
        <taxon>Bombyx</taxon>
    </lineage>
</organism>
<dbReference type="KEGG" id="bmor:101739043"/>
<evidence type="ECO:0000259" key="7">
    <source>
        <dbReference type="Pfam" id="PF07731"/>
    </source>
</evidence>
<feature type="signal peptide" evidence="5">
    <location>
        <begin position="1"/>
        <end position="20"/>
    </location>
</feature>
<name>A0A8R2QYU0_BOMMO</name>
<dbReference type="Proteomes" id="UP000005204">
    <property type="component" value="Unassembled WGS sequence"/>
</dbReference>
<dbReference type="AlphaFoldDB" id="A0A8R2QYU0"/>
<dbReference type="Pfam" id="PF07732">
    <property type="entry name" value="Cu-oxidase_3"/>
    <property type="match status" value="1"/>
</dbReference>
<dbReference type="PANTHER" id="PTHR11709:SF394">
    <property type="entry name" value="FI03373P-RELATED"/>
    <property type="match status" value="1"/>
</dbReference>
<dbReference type="Pfam" id="PF07731">
    <property type="entry name" value="Cu-oxidase_2"/>
    <property type="match status" value="1"/>
</dbReference>
<dbReference type="GO" id="GO:0005507">
    <property type="term" value="F:copper ion binding"/>
    <property type="evidence" value="ECO:0007669"/>
    <property type="project" value="InterPro"/>
</dbReference>
<dbReference type="RefSeq" id="XP_037869373.1">
    <property type="nucleotide sequence ID" value="XM_038013445.2"/>
</dbReference>
<dbReference type="InterPro" id="IPR008972">
    <property type="entry name" value="Cupredoxin"/>
</dbReference>
<dbReference type="GO" id="GO:0006826">
    <property type="term" value="P:iron ion transport"/>
    <property type="evidence" value="ECO:0007669"/>
    <property type="project" value="TreeGrafter"/>
</dbReference>
<dbReference type="InterPro" id="IPR001117">
    <property type="entry name" value="Cu-oxidase_2nd"/>
</dbReference>
<evidence type="ECO:0000256" key="5">
    <source>
        <dbReference type="SAM" id="SignalP"/>
    </source>
</evidence>
<evidence type="ECO:0000259" key="6">
    <source>
        <dbReference type="Pfam" id="PF00394"/>
    </source>
</evidence>
<dbReference type="GO" id="GO:0016491">
    <property type="term" value="F:oxidoreductase activity"/>
    <property type="evidence" value="ECO:0007669"/>
    <property type="project" value="UniProtKB-KW"/>
</dbReference>
<evidence type="ECO:0000256" key="1">
    <source>
        <dbReference type="ARBA" id="ARBA00010609"/>
    </source>
</evidence>
<dbReference type="CDD" id="cd13858">
    <property type="entry name" value="CuRO_1_tcLCC2_insect_like"/>
    <property type="match status" value="1"/>
</dbReference>
<reference evidence="9" key="2">
    <citation type="submission" date="2022-06" db="UniProtKB">
        <authorList>
            <consortium name="EnsemblMetazoa"/>
        </authorList>
    </citation>
    <scope>IDENTIFICATION</scope>
    <source>
        <strain evidence="9">p50T (Dazao)</strain>
    </source>
</reference>
<evidence type="ECO:0000256" key="4">
    <source>
        <dbReference type="ARBA" id="ARBA00023008"/>
    </source>
</evidence>
<sequence length="594" mass="66283">MKVFIFCLFIFINISNNGKASLESFAPMATNLLFEDTTKNTDRSCHRPCKFNVKPRRCQYKINIEPSIMEDGTPALTMNGLIPGPPIVACVNDIIIVEVTNRIPGQDLAIHWYGIEQKGTPYMDGVPMITQCPISYGMTYKYAFRASSPGTFFYHADSVTHQSDGLYGSLIVNQPQPLEAHSNLYDYDRSEETTVLIAAKFDHFITGNLEDLSRLKPYSLIVNGNEESSKFFVLPDYAYRLRLINAIAIECPIVMSIDKHDVVIIATDGEPVKPVSTRKVQLYPGERMDVVVRADQPSNGYWIRISGQGVCGGLSSKSMLIYSGFNYTSMLQNQDEKLQDTELDENTPALNGQALESIRDDSFSSDIKSIYLSIDRKKPVKEENDFRYISDAIPKKAYYPAPLFLQDKGVVQINEKSFLYPNAPILLKPREIKDNLICNVGDESKQLEIQCIQTVEAVVGDMLEIALINEGNGSDESYTFHMHGFGMKVLATGHSQDGNPLTKEKFIQLDKEGKLMRNLQSPPIKDTISVPNKGFVIVRIKLNRGGSWLLECRACSVSSLPTAVLINVPQALPTSIVDSLPKCGSYRPPDVLLN</sequence>
<evidence type="ECO:0000256" key="2">
    <source>
        <dbReference type="ARBA" id="ARBA00022723"/>
    </source>
</evidence>